<accession>A0A545TDC4</accession>
<proteinExistence type="predicted"/>
<protein>
    <recommendedName>
        <fullName evidence="4">PepSY domain-containing protein</fullName>
    </recommendedName>
</protein>
<evidence type="ECO:0000256" key="1">
    <source>
        <dbReference type="SAM" id="SignalP"/>
    </source>
</evidence>
<keyword evidence="1" id="KW-0732">Signal</keyword>
<feature type="signal peptide" evidence="1">
    <location>
        <begin position="1"/>
        <end position="23"/>
    </location>
</feature>
<dbReference type="RefSeq" id="WP_142941843.1">
    <property type="nucleotide sequence ID" value="NZ_VIKR01000002.1"/>
</dbReference>
<name>A0A545TDC4_9GAMM</name>
<organism evidence="2 3">
    <name type="scientific">Aliikangiella marina</name>
    <dbReference type="NCBI Taxonomy" id="1712262"/>
    <lineage>
        <taxon>Bacteria</taxon>
        <taxon>Pseudomonadati</taxon>
        <taxon>Pseudomonadota</taxon>
        <taxon>Gammaproteobacteria</taxon>
        <taxon>Oceanospirillales</taxon>
        <taxon>Pleioneaceae</taxon>
        <taxon>Aliikangiella</taxon>
    </lineage>
</organism>
<dbReference type="AlphaFoldDB" id="A0A545TDC4"/>
<dbReference type="Gene3D" id="3.10.450.40">
    <property type="match status" value="1"/>
</dbReference>
<dbReference type="EMBL" id="VIKR01000002">
    <property type="protein sequence ID" value="TQV75227.1"/>
    <property type="molecule type" value="Genomic_DNA"/>
</dbReference>
<sequence>MKKFSLMLICCFLLAGISGFAEAADRNSARDKKKESCQLISSSEAAGRAQARTGGKVVNVRLQRAGKRSVYKVRVLVGKKRIKNVTIKACR</sequence>
<dbReference type="OrthoDB" id="9898472at2"/>
<comment type="caution">
    <text evidence="2">The sequence shown here is derived from an EMBL/GenBank/DDBJ whole genome shotgun (WGS) entry which is preliminary data.</text>
</comment>
<evidence type="ECO:0000313" key="3">
    <source>
        <dbReference type="Proteomes" id="UP000317839"/>
    </source>
</evidence>
<dbReference type="Proteomes" id="UP000317839">
    <property type="component" value="Unassembled WGS sequence"/>
</dbReference>
<keyword evidence="3" id="KW-1185">Reference proteome</keyword>
<feature type="chain" id="PRO_5021881585" description="PepSY domain-containing protein" evidence="1">
    <location>
        <begin position="24"/>
        <end position="91"/>
    </location>
</feature>
<gene>
    <name evidence="2" type="ORF">FLL45_09840</name>
</gene>
<evidence type="ECO:0000313" key="2">
    <source>
        <dbReference type="EMBL" id="TQV75227.1"/>
    </source>
</evidence>
<evidence type="ECO:0008006" key="4">
    <source>
        <dbReference type="Google" id="ProtNLM"/>
    </source>
</evidence>
<reference evidence="2 3" key="1">
    <citation type="submission" date="2019-06" db="EMBL/GenBank/DDBJ databases">
        <title>Draft genome of Aliikangiella marina GYP-15.</title>
        <authorList>
            <person name="Wang G."/>
        </authorList>
    </citation>
    <scope>NUCLEOTIDE SEQUENCE [LARGE SCALE GENOMIC DNA]</scope>
    <source>
        <strain evidence="2 3">GYP-15</strain>
    </source>
</reference>